<evidence type="ECO:0000313" key="2">
    <source>
        <dbReference type="EMBL" id="KAF2092777.1"/>
    </source>
</evidence>
<reference evidence="2" key="1">
    <citation type="journal article" date="2020" name="Stud. Mycol.">
        <title>101 Dothideomycetes genomes: a test case for predicting lifestyles and emergence of pathogens.</title>
        <authorList>
            <person name="Haridas S."/>
            <person name="Albert R."/>
            <person name="Binder M."/>
            <person name="Bloem J."/>
            <person name="Labutti K."/>
            <person name="Salamov A."/>
            <person name="Andreopoulos B."/>
            <person name="Baker S."/>
            <person name="Barry K."/>
            <person name="Bills G."/>
            <person name="Bluhm B."/>
            <person name="Cannon C."/>
            <person name="Castanera R."/>
            <person name="Culley D."/>
            <person name="Daum C."/>
            <person name="Ezra D."/>
            <person name="Gonzalez J."/>
            <person name="Henrissat B."/>
            <person name="Kuo A."/>
            <person name="Liang C."/>
            <person name="Lipzen A."/>
            <person name="Lutzoni F."/>
            <person name="Magnuson J."/>
            <person name="Mondo S."/>
            <person name="Nolan M."/>
            <person name="Ohm R."/>
            <person name="Pangilinan J."/>
            <person name="Park H.-J."/>
            <person name="Ramirez L."/>
            <person name="Alfaro M."/>
            <person name="Sun H."/>
            <person name="Tritt A."/>
            <person name="Yoshinaga Y."/>
            <person name="Zwiers L.-H."/>
            <person name="Turgeon B."/>
            <person name="Goodwin S."/>
            <person name="Spatafora J."/>
            <person name="Crous P."/>
            <person name="Grigoriev I."/>
        </authorList>
    </citation>
    <scope>NUCLEOTIDE SEQUENCE</scope>
    <source>
        <strain evidence="2">CBS 133067</strain>
    </source>
</reference>
<dbReference type="Proteomes" id="UP000799772">
    <property type="component" value="Unassembled WGS sequence"/>
</dbReference>
<dbReference type="OrthoDB" id="10624983at2759"/>
<organism evidence="2 3">
    <name type="scientific">Rhizodiscina lignyota</name>
    <dbReference type="NCBI Taxonomy" id="1504668"/>
    <lineage>
        <taxon>Eukaryota</taxon>
        <taxon>Fungi</taxon>
        <taxon>Dikarya</taxon>
        <taxon>Ascomycota</taxon>
        <taxon>Pezizomycotina</taxon>
        <taxon>Dothideomycetes</taxon>
        <taxon>Pleosporomycetidae</taxon>
        <taxon>Aulographales</taxon>
        <taxon>Rhizodiscinaceae</taxon>
        <taxon>Rhizodiscina</taxon>
    </lineage>
</organism>
<proteinExistence type="predicted"/>
<comment type="caution">
    <text evidence="2">The sequence shown here is derived from an EMBL/GenBank/DDBJ whole genome shotgun (WGS) entry which is preliminary data.</text>
</comment>
<sequence length="463" mass="52831">MSDTEDSESEDLAYEEWLEEKSKEGQEHLYTTIPMFLMTASVAYMVPCLCYSTCQMIIFFIRQMMAGVRDMMLIRNNQDGNSPPCSHLYPSPAHVFLVSSDISLLDSSHLSGGKDASTQIPLAERSELPFAHLTARTVASTHWAIVIRGITYELLRQKGSRKIELKITQADVAATVDALGIPLNAQTVIELGVTFLSNEDITDLMDAEEESRNHFQFTTYDPIGNNCQNLWGDRLLQFIVCQCPDQRALKIPGRAHQMFSSPKAAAGAHRFSALLLALQKRTFIPWPRPWTAASNIWIHLLMEAAKYWLLWTTWTEDGVQMIRSGLPREVYFTAIASEVENKTRNKDTKGRPFKGHMGKYNLKEKLKRLKKEYLYLDEDEAERRRIIMRFMHIAIFLAVLDTVVGSLHKFTPYGTWEWLDFGLGFVVDIAVDRLARHLGKRKEMGVCKAKIWQNRGKSRKSAS</sequence>
<gene>
    <name evidence="2" type="ORF">NA57DRAFT_62092</name>
</gene>
<dbReference type="AlphaFoldDB" id="A0A9P4I648"/>
<protein>
    <submittedName>
        <fullName evidence="2">Uncharacterized protein</fullName>
    </submittedName>
</protein>
<accession>A0A9P4I648</accession>
<keyword evidence="1" id="KW-1133">Transmembrane helix</keyword>
<evidence type="ECO:0000313" key="3">
    <source>
        <dbReference type="Proteomes" id="UP000799772"/>
    </source>
</evidence>
<dbReference type="EMBL" id="ML978142">
    <property type="protein sequence ID" value="KAF2092777.1"/>
    <property type="molecule type" value="Genomic_DNA"/>
</dbReference>
<feature type="transmembrane region" description="Helical" evidence="1">
    <location>
        <begin position="35"/>
        <end position="61"/>
    </location>
</feature>
<evidence type="ECO:0000256" key="1">
    <source>
        <dbReference type="SAM" id="Phobius"/>
    </source>
</evidence>
<feature type="transmembrane region" description="Helical" evidence="1">
    <location>
        <begin position="390"/>
        <end position="410"/>
    </location>
</feature>
<keyword evidence="1" id="KW-0472">Membrane</keyword>
<keyword evidence="1" id="KW-0812">Transmembrane</keyword>
<keyword evidence="3" id="KW-1185">Reference proteome</keyword>
<name>A0A9P4I648_9PEZI</name>